<gene>
    <name evidence="1" type="ORF">AVDCRST_MAG56-5564</name>
</gene>
<dbReference type="EMBL" id="CADCTQ010000454">
    <property type="protein sequence ID" value="CAA9301599.1"/>
    <property type="molecule type" value="Genomic_DNA"/>
</dbReference>
<organism evidence="1">
    <name type="scientific">uncultured Cytophagales bacterium</name>
    <dbReference type="NCBI Taxonomy" id="158755"/>
    <lineage>
        <taxon>Bacteria</taxon>
        <taxon>Pseudomonadati</taxon>
        <taxon>Bacteroidota</taxon>
        <taxon>Sphingobacteriia</taxon>
        <taxon>Sphingobacteriales</taxon>
        <taxon>environmental samples</taxon>
    </lineage>
</organism>
<accession>A0A6J4KBW2</accession>
<protein>
    <submittedName>
        <fullName evidence="1">Uncharacterized protein</fullName>
    </submittedName>
</protein>
<name>A0A6J4KBW2_9SPHI</name>
<evidence type="ECO:0000313" key="1">
    <source>
        <dbReference type="EMBL" id="CAA9301599.1"/>
    </source>
</evidence>
<sequence length="40" mass="4304">MKPGAPGKIPSFIKLIISSGASWFRHQGSDALNKKTATYV</sequence>
<reference evidence="1" key="1">
    <citation type="submission" date="2020-02" db="EMBL/GenBank/DDBJ databases">
        <authorList>
            <person name="Meier V. D."/>
        </authorList>
    </citation>
    <scope>NUCLEOTIDE SEQUENCE</scope>
    <source>
        <strain evidence="1">AVDCRST_MAG56</strain>
    </source>
</reference>
<dbReference type="AlphaFoldDB" id="A0A6J4KBW2"/>
<proteinExistence type="predicted"/>